<name>A0A2M8FE70_9BACT</name>
<dbReference type="Proteomes" id="UP000230391">
    <property type="component" value="Unassembled WGS sequence"/>
</dbReference>
<accession>A0A2M8FE70</accession>
<dbReference type="EMBL" id="PFRD01000105">
    <property type="protein sequence ID" value="PJC55937.1"/>
    <property type="molecule type" value="Genomic_DNA"/>
</dbReference>
<dbReference type="AlphaFoldDB" id="A0A2M8FE70"/>
<comment type="caution">
    <text evidence="1">The sequence shown here is derived from an EMBL/GenBank/DDBJ whole genome shotgun (WGS) entry which is preliminary data.</text>
</comment>
<feature type="non-terminal residue" evidence="1">
    <location>
        <position position="1"/>
    </location>
</feature>
<protein>
    <submittedName>
        <fullName evidence="1">Uncharacterized protein</fullName>
    </submittedName>
</protein>
<sequence>EQAGQIAEAGLNYYKWYLAHYPDDTTNGTGTAGPYIGIYSDPEGGAIGEYSLSVASTTYCGEISSIDVVSEGHTYANPDVRRTVQAHYARTSIAEYAYILNSNVWAGADRIITGPYHSNGGVRMDATNNSVVTSGQSTWSCNSSFGCTPTKTEDGVFTSTTNSNQSLFAFPSTPINFAGITVDLSLMRPKAQSDGLYFGPSGKAGYHLIFKSNGSVDVRRVNKKEKEPNGNAWGYYMHILNGTTLIGNYTPPSSCPLIFVEDQVWLEGVVNGKVTLAVADNETSGNGPSIILNDNITYANQTSGLLAMGEYDVLVGLEVPDDMEINGIFVAQNGHFGRNYYGYVPSGWSGYNKRNSLTVNGTIVSNGRVGTQWVCSPGSYYCSGFEFRFNNYDRNLVLSPPPMVPRTSDVYTFSDWRDK</sequence>
<evidence type="ECO:0000313" key="2">
    <source>
        <dbReference type="Proteomes" id="UP000230391"/>
    </source>
</evidence>
<reference evidence="2" key="1">
    <citation type="submission" date="2017-09" db="EMBL/GenBank/DDBJ databases">
        <title>Depth-based differentiation of microbial function through sediment-hosted aquifers and enrichment of novel symbionts in the deep terrestrial subsurface.</title>
        <authorList>
            <person name="Probst A.J."/>
            <person name="Ladd B."/>
            <person name="Jarett J.K."/>
            <person name="Geller-Mcgrath D.E."/>
            <person name="Sieber C.M.K."/>
            <person name="Emerson J.B."/>
            <person name="Anantharaman K."/>
            <person name="Thomas B.C."/>
            <person name="Malmstrom R."/>
            <person name="Stieglmeier M."/>
            <person name="Klingl A."/>
            <person name="Woyke T."/>
            <person name="Ryan C.M."/>
            <person name="Banfield J.F."/>
        </authorList>
    </citation>
    <scope>NUCLEOTIDE SEQUENCE [LARGE SCALE GENOMIC DNA]</scope>
</reference>
<evidence type="ECO:0000313" key="1">
    <source>
        <dbReference type="EMBL" id="PJC55937.1"/>
    </source>
</evidence>
<proteinExistence type="predicted"/>
<organism evidence="1 2">
    <name type="scientific">Candidatus Kaiserbacteria bacterium CG_4_9_14_0_2_um_filter_41_32</name>
    <dbReference type="NCBI Taxonomy" id="1974601"/>
    <lineage>
        <taxon>Bacteria</taxon>
        <taxon>Candidatus Kaiseribacteriota</taxon>
    </lineage>
</organism>
<gene>
    <name evidence="1" type="ORF">CO026_02955</name>
</gene>